<dbReference type="InterPro" id="IPR023214">
    <property type="entry name" value="HAD_sf"/>
</dbReference>
<evidence type="ECO:0000256" key="2">
    <source>
        <dbReference type="SAM" id="MobiDB-lite"/>
    </source>
</evidence>
<feature type="compositionally biased region" description="Low complexity" evidence="2">
    <location>
        <begin position="78"/>
        <end position="98"/>
    </location>
</feature>
<dbReference type="InterPro" id="IPR032640">
    <property type="entry name" value="AMPK1_CBM"/>
</dbReference>
<sequence length="537" mass="57230">MPATPAAAWRAAGAGAPAKPHPPSAVGRSPAPTGLAPHPCGAWRPAPRSWPPSTVQHRARSVGTQAELLQRDASSNGAPASATTAAAPTAAAPASARAPPRPDPALEGLVVTCFKWPAALGGHSVSVCGSFSDWEPVQLHQATPGGDFVRSLALPPGPTYFKYLVDGEWICSPTEQVVANGKGFNNHRLIQPTATFTWRSGELGGGEVLLTGSFNSWAELLPLMHDPATGHHTLRCCLPQGHYQFQYFVDGQWLLCPSQPTSLTEQGRMVSDLDGTMVGEGEEADAGTREFAAYWEENAALAGGVLVYNTGRSLGQFQGLLEYKAGALPVPDVLITAVGTKIWRLDVQGGTRGTAAGTVWQEDHQWARTLDEGWDLNAIRQVVQKVVDARPDAAAWLDNGSEHPHRVCISARADVTPAMVADLEQGARMRGLQVKVIVSGTGDWRYVDVTSFRAGKLAALEYVRQLYGVHHSRCVAAGDSGNDTLMLGGRNLAIVVGNAQPELVQWVLEQPQEARMVVTDAPMARGILEGMARHGLY</sequence>
<dbReference type="SFLD" id="SFLDS00003">
    <property type="entry name" value="Haloacid_Dehalogenase"/>
    <property type="match status" value="1"/>
</dbReference>
<dbReference type="InterPro" id="IPR036412">
    <property type="entry name" value="HAD-like_sf"/>
</dbReference>
<dbReference type="Gene3D" id="3.90.1070.10">
    <property type="match status" value="1"/>
</dbReference>
<evidence type="ECO:0000259" key="4">
    <source>
        <dbReference type="Pfam" id="PF16561"/>
    </source>
</evidence>
<dbReference type="SFLD" id="SFLDG01141">
    <property type="entry name" value="C2.B.1:_Sucrose_Phosphatase_Li"/>
    <property type="match status" value="1"/>
</dbReference>
<keyword evidence="1" id="KW-0378">Hydrolase</keyword>
<feature type="domain" description="AMP-activated protein kinase glycogen-binding" evidence="4">
    <location>
        <begin position="112"/>
        <end position="186"/>
    </location>
</feature>
<dbReference type="SFLD" id="SFLDG01140">
    <property type="entry name" value="C2.B:_Phosphomannomutase_and_P"/>
    <property type="match status" value="1"/>
</dbReference>
<dbReference type="Pfam" id="PF16561">
    <property type="entry name" value="AMPK1_CBM"/>
    <property type="match status" value="1"/>
</dbReference>
<dbReference type="SUPFAM" id="SSF81296">
    <property type="entry name" value="E set domains"/>
    <property type="match status" value="2"/>
</dbReference>
<dbReference type="InterPro" id="IPR014756">
    <property type="entry name" value="Ig_E-set"/>
</dbReference>
<comment type="caution">
    <text evidence="5">The sequence shown here is derived from an EMBL/GenBank/DDBJ whole genome shotgun (WGS) entry which is preliminary data.</text>
</comment>
<organism evidence="5 6">
    <name type="scientific">Chlorella ohadii</name>
    <dbReference type="NCBI Taxonomy" id="2649997"/>
    <lineage>
        <taxon>Eukaryota</taxon>
        <taxon>Viridiplantae</taxon>
        <taxon>Chlorophyta</taxon>
        <taxon>core chlorophytes</taxon>
        <taxon>Trebouxiophyceae</taxon>
        <taxon>Chlorellales</taxon>
        <taxon>Chlorellaceae</taxon>
        <taxon>Chlorella clade</taxon>
        <taxon>Chlorella</taxon>
    </lineage>
</organism>
<feature type="compositionally biased region" description="Low complexity" evidence="2">
    <location>
        <begin position="1"/>
        <end position="18"/>
    </location>
</feature>
<dbReference type="Gene3D" id="2.60.40.10">
    <property type="entry name" value="Immunoglobulins"/>
    <property type="match status" value="2"/>
</dbReference>
<dbReference type="GO" id="GO:0016787">
    <property type="term" value="F:hydrolase activity"/>
    <property type="evidence" value="ECO:0007669"/>
    <property type="project" value="UniProtKB-KW"/>
</dbReference>
<dbReference type="PANTHER" id="PTHR46521">
    <property type="entry name" value="SUCROSE-PHOSPHATASE 2-RELATED"/>
    <property type="match status" value="1"/>
</dbReference>
<evidence type="ECO:0000259" key="3">
    <source>
        <dbReference type="Pfam" id="PF05116"/>
    </source>
</evidence>
<dbReference type="InterPro" id="IPR013783">
    <property type="entry name" value="Ig-like_fold"/>
</dbReference>
<dbReference type="SUPFAM" id="SSF56784">
    <property type="entry name" value="HAD-like"/>
    <property type="match status" value="1"/>
</dbReference>
<dbReference type="Pfam" id="PF05116">
    <property type="entry name" value="S6PP"/>
    <property type="match status" value="1"/>
</dbReference>
<dbReference type="Proteomes" id="UP001205105">
    <property type="component" value="Unassembled WGS sequence"/>
</dbReference>
<accession>A0AAD5DUB0</accession>
<name>A0AAD5DUB0_9CHLO</name>
<evidence type="ECO:0000313" key="6">
    <source>
        <dbReference type="Proteomes" id="UP001205105"/>
    </source>
</evidence>
<evidence type="ECO:0000256" key="1">
    <source>
        <dbReference type="ARBA" id="ARBA00022801"/>
    </source>
</evidence>
<dbReference type="EMBL" id="JADXDR010000036">
    <property type="protein sequence ID" value="KAI7843792.1"/>
    <property type="molecule type" value="Genomic_DNA"/>
</dbReference>
<gene>
    <name evidence="5" type="ORF">COHA_002690</name>
</gene>
<reference evidence="5" key="1">
    <citation type="submission" date="2020-11" db="EMBL/GenBank/DDBJ databases">
        <title>Chlorella ohadii genome sequencing and assembly.</title>
        <authorList>
            <person name="Murik O."/>
            <person name="Treves H."/>
            <person name="Kedem I."/>
            <person name="Shotland Y."/>
            <person name="Kaplan A."/>
        </authorList>
    </citation>
    <scope>NUCLEOTIDE SEQUENCE</scope>
    <source>
        <strain evidence="5">1</strain>
    </source>
</reference>
<evidence type="ECO:0000313" key="5">
    <source>
        <dbReference type="EMBL" id="KAI7843792.1"/>
    </source>
</evidence>
<dbReference type="InterPro" id="IPR051518">
    <property type="entry name" value="Sucrose_Phosphatase"/>
</dbReference>
<evidence type="ECO:0008006" key="7">
    <source>
        <dbReference type="Google" id="ProtNLM"/>
    </source>
</evidence>
<keyword evidence="6" id="KW-1185">Reference proteome</keyword>
<feature type="region of interest" description="Disordered" evidence="2">
    <location>
        <begin position="1"/>
        <end position="100"/>
    </location>
</feature>
<dbReference type="AlphaFoldDB" id="A0AAD5DUB0"/>
<dbReference type="InterPro" id="IPR006380">
    <property type="entry name" value="SPP-like_dom"/>
</dbReference>
<dbReference type="Gene3D" id="3.40.50.1000">
    <property type="entry name" value="HAD superfamily/HAD-like"/>
    <property type="match status" value="1"/>
</dbReference>
<feature type="domain" description="Sucrose phosphatase-like" evidence="3">
    <location>
        <begin position="269"/>
        <end position="533"/>
    </location>
</feature>
<proteinExistence type="predicted"/>
<dbReference type="PANTHER" id="PTHR46521:SF4">
    <property type="entry name" value="SUCROSE-PHOSPHATASE 2-RELATED"/>
    <property type="match status" value="1"/>
</dbReference>
<protein>
    <recommendedName>
        <fullName evidence="7">Sucrose phosphatase</fullName>
    </recommendedName>
</protein>
<dbReference type="CDD" id="cd02859">
    <property type="entry name" value="E_set_AMPKbeta_like_N"/>
    <property type="match status" value="2"/>
</dbReference>